<evidence type="ECO:0000313" key="3">
    <source>
        <dbReference type="Proteomes" id="UP001603857"/>
    </source>
</evidence>
<protein>
    <submittedName>
        <fullName evidence="2">Uncharacterized protein</fullName>
    </submittedName>
</protein>
<keyword evidence="3" id="KW-1185">Reference proteome</keyword>
<organism evidence="2 3">
    <name type="scientific">Flemingia macrophylla</name>
    <dbReference type="NCBI Taxonomy" id="520843"/>
    <lineage>
        <taxon>Eukaryota</taxon>
        <taxon>Viridiplantae</taxon>
        <taxon>Streptophyta</taxon>
        <taxon>Embryophyta</taxon>
        <taxon>Tracheophyta</taxon>
        <taxon>Spermatophyta</taxon>
        <taxon>Magnoliopsida</taxon>
        <taxon>eudicotyledons</taxon>
        <taxon>Gunneridae</taxon>
        <taxon>Pentapetalae</taxon>
        <taxon>rosids</taxon>
        <taxon>fabids</taxon>
        <taxon>Fabales</taxon>
        <taxon>Fabaceae</taxon>
        <taxon>Papilionoideae</taxon>
        <taxon>50 kb inversion clade</taxon>
        <taxon>NPAAA clade</taxon>
        <taxon>indigoferoid/millettioid clade</taxon>
        <taxon>Phaseoleae</taxon>
        <taxon>Flemingia</taxon>
    </lineage>
</organism>
<evidence type="ECO:0000313" key="2">
    <source>
        <dbReference type="EMBL" id="KAL2317731.1"/>
    </source>
</evidence>
<feature type="compositionally biased region" description="Polar residues" evidence="1">
    <location>
        <begin position="71"/>
        <end position="112"/>
    </location>
</feature>
<comment type="caution">
    <text evidence="2">The sequence shown here is derived from an EMBL/GenBank/DDBJ whole genome shotgun (WGS) entry which is preliminary data.</text>
</comment>
<dbReference type="EMBL" id="JBGMDY010000011">
    <property type="protein sequence ID" value="KAL2317731.1"/>
    <property type="molecule type" value="Genomic_DNA"/>
</dbReference>
<evidence type="ECO:0000256" key="1">
    <source>
        <dbReference type="SAM" id="MobiDB-lite"/>
    </source>
</evidence>
<feature type="compositionally biased region" description="Basic and acidic residues" evidence="1">
    <location>
        <begin position="119"/>
        <end position="129"/>
    </location>
</feature>
<sequence>MENLADERAGNSRVMANERAMWLSLHNDHALISLNSLNFLRNSQSIGIQRPQAAVTDATRVSTTQHDREINVQSLSIRNSRPNSTANHHNATSMVSATGPPNATFSQRNQGVGLQIGREQQERPREYRQLENGQSSSRKRRRNNPPSPLEETVDATLSLGLPNHNARMQNQANNINGNPSDVQNQANNINVNPSDVQNQYSSNSLYDPLFETCGLATDPHIRMFLHSIDQERHGYLMF</sequence>
<feature type="region of interest" description="Disordered" evidence="1">
    <location>
        <begin position="60"/>
        <end position="152"/>
    </location>
</feature>
<proteinExistence type="predicted"/>
<gene>
    <name evidence="2" type="ORF">Fmac_031607</name>
</gene>
<reference evidence="2 3" key="1">
    <citation type="submission" date="2024-08" db="EMBL/GenBank/DDBJ databases">
        <title>Insights into the chromosomal genome structure of Flemingia macrophylla.</title>
        <authorList>
            <person name="Ding Y."/>
            <person name="Zhao Y."/>
            <person name="Bi W."/>
            <person name="Wu M."/>
            <person name="Zhao G."/>
            <person name="Gong Y."/>
            <person name="Li W."/>
            <person name="Zhang P."/>
        </authorList>
    </citation>
    <scope>NUCLEOTIDE SEQUENCE [LARGE SCALE GENOMIC DNA]</scope>
    <source>
        <strain evidence="2">DYQJB</strain>
        <tissue evidence="2">Leaf</tissue>
    </source>
</reference>
<dbReference type="AlphaFoldDB" id="A0ABD1L2M5"/>
<name>A0ABD1L2M5_9FABA</name>
<dbReference type="Proteomes" id="UP001603857">
    <property type="component" value="Unassembled WGS sequence"/>
</dbReference>
<accession>A0ABD1L2M5</accession>